<gene>
    <name evidence="2" type="ORF">S06H3_56740</name>
</gene>
<accession>X1RGW0</accession>
<dbReference type="Pfam" id="PF00027">
    <property type="entry name" value="cNMP_binding"/>
    <property type="match status" value="1"/>
</dbReference>
<dbReference type="AlphaFoldDB" id="X1RGW0"/>
<dbReference type="CDD" id="cd00038">
    <property type="entry name" value="CAP_ED"/>
    <property type="match status" value="1"/>
</dbReference>
<protein>
    <recommendedName>
        <fullName evidence="1">Cyclic nucleotide-binding domain-containing protein</fullName>
    </recommendedName>
</protein>
<dbReference type="SUPFAM" id="SSF51206">
    <property type="entry name" value="cAMP-binding domain-like"/>
    <property type="match status" value="1"/>
</dbReference>
<reference evidence="2" key="1">
    <citation type="journal article" date="2014" name="Front. Microbiol.">
        <title>High frequency of phylogenetically diverse reductive dehalogenase-homologous genes in deep subseafloor sedimentary metagenomes.</title>
        <authorList>
            <person name="Kawai M."/>
            <person name="Futagami T."/>
            <person name="Toyoda A."/>
            <person name="Takaki Y."/>
            <person name="Nishi S."/>
            <person name="Hori S."/>
            <person name="Arai W."/>
            <person name="Tsubouchi T."/>
            <person name="Morono Y."/>
            <person name="Uchiyama I."/>
            <person name="Ito T."/>
            <person name="Fujiyama A."/>
            <person name="Inagaki F."/>
            <person name="Takami H."/>
        </authorList>
    </citation>
    <scope>NUCLEOTIDE SEQUENCE</scope>
    <source>
        <strain evidence="2">Expedition CK06-06</strain>
    </source>
</reference>
<evidence type="ECO:0000313" key="2">
    <source>
        <dbReference type="EMBL" id="GAI54829.1"/>
    </source>
</evidence>
<dbReference type="InterPro" id="IPR000595">
    <property type="entry name" value="cNMP-bd_dom"/>
</dbReference>
<feature type="domain" description="Cyclic nucleotide-binding" evidence="1">
    <location>
        <begin position="58"/>
        <end position="137"/>
    </location>
</feature>
<dbReference type="Gene3D" id="2.60.120.10">
    <property type="entry name" value="Jelly Rolls"/>
    <property type="match status" value="1"/>
</dbReference>
<name>X1RGW0_9ZZZZ</name>
<sequence length="183" mass="19972">MKKFTRTISGVTPAAVMTQPMKCPGQCIYCPTYLATPQSYTPESPAVLRARQCDYDAKEGDEATELYVLTDGRVALEMEVRPVPDRPAIPTAVEVVSKGEGFGWSSLVEPHIYTLSARCMTNCTVLAIKGDVLRKTIADDPGLGYELMKRVARLISLRLAHTRLRLISGLGLTLLGKELGATE</sequence>
<comment type="caution">
    <text evidence="2">The sequence shown here is derived from an EMBL/GenBank/DDBJ whole genome shotgun (WGS) entry which is preliminary data.</text>
</comment>
<dbReference type="EMBL" id="BARV01036523">
    <property type="protein sequence ID" value="GAI54829.1"/>
    <property type="molecule type" value="Genomic_DNA"/>
</dbReference>
<organism evidence="2">
    <name type="scientific">marine sediment metagenome</name>
    <dbReference type="NCBI Taxonomy" id="412755"/>
    <lineage>
        <taxon>unclassified sequences</taxon>
        <taxon>metagenomes</taxon>
        <taxon>ecological metagenomes</taxon>
    </lineage>
</organism>
<dbReference type="InterPro" id="IPR018490">
    <property type="entry name" value="cNMP-bd_dom_sf"/>
</dbReference>
<proteinExistence type="predicted"/>
<dbReference type="PROSITE" id="PS50042">
    <property type="entry name" value="CNMP_BINDING_3"/>
    <property type="match status" value="1"/>
</dbReference>
<evidence type="ECO:0000259" key="1">
    <source>
        <dbReference type="PROSITE" id="PS50042"/>
    </source>
</evidence>
<dbReference type="InterPro" id="IPR014710">
    <property type="entry name" value="RmlC-like_jellyroll"/>
</dbReference>